<sequence>MAKGGISFRSILLHSLWTTLTGILFFTLATTKNHNFGYIKFFSISGTLLITLPWLIQLMVTSAVIILYKTIGYNLMWIVQSPTSEENHLTNVVTISSSSSPLSSRQVLKKGDTDEIEIRIVIGADGPRSPKDGSSAHRLVIEGRNDTELLTNGSPVA</sequence>
<evidence type="ECO:0000256" key="2">
    <source>
        <dbReference type="SAM" id="Phobius"/>
    </source>
</evidence>
<reference evidence="3 4" key="1">
    <citation type="journal article" date="2013" name="Front. Plant Sci.">
        <title>The Reference Genome of the Halophytic Plant Eutrema salsugineum.</title>
        <authorList>
            <person name="Yang R."/>
            <person name="Jarvis D.E."/>
            <person name="Chen H."/>
            <person name="Beilstein M.A."/>
            <person name="Grimwood J."/>
            <person name="Jenkins J."/>
            <person name="Shu S."/>
            <person name="Prochnik S."/>
            <person name="Xin M."/>
            <person name="Ma C."/>
            <person name="Schmutz J."/>
            <person name="Wing R.A."/>
            <person name="Mitchell-Olds T."/>
            <person name="Schumaker K.S."/>
            <person name="Wang X."/>
        </authorList>
    </citation>
    <scope>NUCLEOTIDE SEQUENCE [LARGE SCALE GENOMIC DNA]</scope>
</reference>
<keyword evidence="2" id="KW-1133">Transmembrane helix</keyword>
<feature type="transmembrane region" description="Helical" evidence="2">
    <location>
        <begin position="41"/>
        <end position="68"/>
    </location>
</feature>
<organism evidence="3 4">
    <name type="scientific">Eutrema salsugineum</name>
    <name type="common">Saltwater cress</name>
    <name type="synonym">Sisymbrium salsugineum</name>
    <dbReference type="NCBI Taxonomy" id="72664"/>
    <lineage>
        <taxon>Eukaryota</taxon>
        <taxon>Viridiplantae</taxon>
        <taxon>Streptophyta</taxon>
        <taxon>Embryophyta</taxon>
        <taxon>Tracheophyta</taxon>
        <taxon>Spermatophyta</taxon>
        <taxon>Magnoliopsida</taxon>
        <taxon>eudicotyledons</taxon>
        <taxon>Gunneridae</taxon>
        <taxon>Pentapetalae</taxon>
        <taxon>rosids</taxon>
        <taxon>malvids</taxon>
        <taxon>Brassicales</taxon>
        <taxon>Brassicaceae</taxon>
        <taxon>Eutremeae</taxon>
        <taxon>Eutrema</taxon>
    </lineage>
</organism>
<protein>
    <submittedName>
        <fullName evidence="3">Uncharacterized protein</fullName>
    </submittedName>
</protein>
<dbReference type="eggNOG" id="ENOG502SFF4">
    <property type="taxonomic scope" value="Eukaryota"/>
</dbReference>
<feature type="region of interest" description="Disordered" evidence="1">
    <location>
        <begin position="124"/>
        <end position="157"/>
    </location>
</feature>
<dbReference type="OMA" id="MWIVRSP"/>
<dbReference type="OrthoDB" id="1083961at2759"/>
<name>V4N972_EUTSA</name>
<dbReference type="KEGG" id="eus:EUTSA_v10015315mg"/>
<keyword evidence="2" id="KW-0812">Transmembrane</keyword>
<evidence type="ECO:0000313" key="4">
    <source>
        <dbReference type="Proteomes" id="UP000030689"/>
    </source>
</evidence>
<accession>V4N972</accession>
<evidence type="ECO:0000256" key="1">
    <source>
        <dbReference type="SAM" id="MobiDB-lite"/>
    </source>
</evidence>
<proteinExistence type="predicted"/>
<feature type="compositionally biased region" description="Polar residues" evidence="1">
    <location>
        <begin position="148"/>
        <end position="157"/>
    </location>
</feature>
<dbReference type="Proteomes" id="UP000030689">
    <property type="component" value="Unassembled WGS sequence"/>
</dbReference>
<keyword evidence="4" id="KW-1185">Reference proteome</keyword>
<keyword evidence="2" id="KW-0472">Membrane</keyword>
<feature type="compositionally biased region" description="Basic and acidic residues" evidence="1">
    <location>
        <begin position="128"/>
        <end position="147"/>
    </location>
</feature>
<dbReference type="AlphaFoldDB" id="V4N972"/>
<dbReference type="EMBL" id="KI517464">
    <property type="protein sequence ID" value="ESQ42311.1"/>
    <property type="molecule type" value="Genomic_DNA"/>
</dbReference>
<feature type="transmembrane region" description="Helical" evidence="2">
    <location>
        <begin position="12"/>
        <end position="29"/>
    </location>
</feature>
<gene>
    <name evidence="3" type="ORF">EUTSA_v10015315mg</name>
</gene>
<evidence type="ECO:0000313" key="3">
    <source>
        <dbReference type="EMBL" id="ESQ42311.1"/>
    </source>
</evidence>
<dbReference type="Gramene" id="ESQ42311">
    <property type="protein sequence ID" value="ESQ42311"/>
    <property type="gene ID" value="EUTSA_v10015315mg"/>
</dbReference>